<feature type="region of interest" description="Disordered" evidence="2">
    <location>
        <begin position="378"/>
        <end position="414"/>
    </location>
</feature>
<protein>
    <submittedName>
        <fullName evidence="3">Uncharacterized protein</fullName>
    </submittedName>
</protein>
<evidence type="ECO:0000256" key="1">
    <source>
        <dbReference type="SAM" id="Coils"/>
    </source>
</evidence>
<feature type="compositionally biased region" description="Low complexity" evidence="2">
    <location>
        <begin position="276"/>
        <end position="285"/>
    </location>
</feature>
<evidence type="ECO:0000256" key="2">
    <source>
        <dbReference type="SAM" id="MobiDB-lite"/>
    </source>
</evidence>
<feature type="compositionally biased region" description="Basic and acidic residues" evidence="2">
    <location>
        <begin position="332"/>
        <end position="342"/>
    </location>
</feature>
<reference evidence="4" key="1">
    <citation type="journal article" date="2006" name="Science">
        <title>Phytophthora genome sequences uncover evolutionary origins and mechanisms of pathogenesis.</title>
        <authorList>
            <person name="Tyler B.M."/>
            <person name="Tripathy S."/>
            <person name="Zhang X."/>
            <person name="Dehal P."/>
            <person name="Jiang R.H."/>
            <person name="Aerts A."/>
            <person name="Arredondo F.D."/>
            <person name="Baxter L."/>
            <person name="Bensasson D."/>
            <person name="Beynon J.L."/>
            <person name="Chapman J."/>
            <person name="Damasceno C.M."/>
            <person name="Dorrance A.E."/>
            <person name="Dou D."/>
            <person name="Dickerman A.W."/>
            <person name="Dubchak I.L."/>
            <person name="Garbelotto M."/>
            <person name="Gijzen M."/>
            <person name="Gordon S.G."/>
            <person name="Govers F."/>
            <person name="Grunwald N.J."/>
            <person name="Huang W."/>
            <person name="Ivors K.L."/>
            <person name="Jones R.W."/>
            <person name="Kamoun S."/>
            <person name="Krampis K."/>
            <person name="Lamour K.H."/>
            <person name="Lee M.K."/>
            <person name="McDonald W.H."/>
            <person name="Medina M."/>
            <person name="Meijer H.J."/>
            <person name="Nordberg E.K."/>
            <person name="Maclean D.J."/>
            <person name="Ospina-Giraldo M.D."/>
            <person name="Morris P.F."/>
            <person name="Phuntumart V."/>
            <person name="Putnam N.H."/>
            <person name="Rash S."/>
            <person name="Rose J.K."/>
            <person name="Sakihama Y."/>
            <person name="Salamov A.A."/>
            <person name="Savidor A."/>
            <person name="Scheuring C.F."/>
            <person name="Smith B.M."/>
            <person name="Sobral B.W."/>
            <person name="Terry A."/>
            <person name="Torto-Alalibo T.A."/>
            <person name="Win J."/>
            <person name="Xu Z."/>
            <person name="Zhang H."/>
            <person name="Grigoriev I.V."/>
            <person name="Rokhsar D.S."/>
            <person name="Boore J.L."/>
        </authorList>
    </citation>
    <scope>NUCLEOTIDE SEQUENCE [LARGE SCALE GENOMIC DNA]</scope>
    <source>
        <strain evidence="4">Pr102</strain>
    </source>
</reference>
<keyword evidence="1" id="KW-0175">Coiled coil</keyword>
<dbReference type="VEuPathDB" id="FungiDB:KRP22_4981"/>
<evidence type="ECO:0000313" key="4">
    <source>
        <dbReference type="Proteomes" id="UP000005238"/>
    </source>
</evidence>
<proteinExistence type="predicted"/>
<feature type="region of interest" description="Disordered" evidence="2">
    <location>
        <begin position="246"/>
        <end position="285"/>
    </location>
</feature>
<name>H3H119_PHYRM</name>
<feature type="region of interest" description="Disordered" evidence="2">
    <location>
        <begin position="332"/>
        <end position="361"/>
    </location>
</feature>
<accession>H3H119</accession>
<feature type="compositionally biased region" description="Low complexity" evidence="2">
    <location>
        <begin position="400"/>
        <end position="414"/>
    </location>
</feature>
<feature type="compositionally biased region" description="Polar residues" evidence="2">
    <location>
        <begin position="343"/>
        <end position="354"/>
    </location>
</feature>
<dbReference type="InParanoid" id="H3H119"/>
<dbReference type="HOGENOM" id="CLU_035469_1_1_1"/>
<dbReference type="EnsemblProtists" id="Phyra83902">
    <property type="protein sequence ID" value="Phyra83902"/>
    <property type="gene ID" value="Phyra83902"/>
</dbReference>
<keyword evidence="4" id="KW-1185">Reference proteome</keyword>
<sequence length="414" mass="46994">MVTEIYYRKALAQMKNKHSLLEEKHALLEDEHAETKNKHTKLQEEHAELLNERNDLEGDTWLWMMQNNKLQAQHKELQAEHSRWKAACASLVKEVERKVLEEEYLAYLAQEYGQTHWPVAKVAELEVEQERKLAEAHQLAKEREQVLMAKVAALESEVATLKTTLKSEVGSLQSTIKRKDDDFTRFRQSSDETTYLLTKQLTEAMAEAVQHEEAIRTLRTALKNGVKTAPATRNLINQRRFTKPVEVPAQPQQRKTPVKLQEQRLREKSTRCGRPVTTSSRSSTKATATVAATAATLEEAVAESVEMQAQTLPDRLRKFELEKKQKIKALQEQRQRLREKSTRCGSPSTMSTRSAAKATAMPATLLKVPAQTQHCPVRKQALKQPNETKLQEQEAGVFVSSTSSSPEISPRSAV</sequence>
<dbReference type="AlphaFoldDB" id="H3H119"/>
<reference evidence="3" key="2">
    <citation type="submission" date="2015-06" db="UniProtKB">
        <authorList>
            <consortium name="EnsemblProtists"/>
        </authorList>
    </citation>
    <scope>IDENTIFICATION</scope>
    <source>
        <strain evidence="3">Pr102</strain>
    </source>
</reference>
<evidence type="ECO:0000313" key="3">
    <source>
        <dbReference type="EnsemblProtists" id="Phyra83902"/>
    </source>
</evidence>
<feature type="compositionally biased region" description="Basic and acidic residues" evidence="2">
    <location>
        <begin position="261"/>
        <end position="270"/>
    </location>
</feature>
<feature type="coiled-coil region" evidence="1">
    <location>
        <begin position="11"/>
        <end position="87"/>
    </location>
</feature>
<dbReference type="Proteomes" id="UP000005238">
    <property type="component" value="Unassembled WGS sequence"/>
</dbReference>
<dbReference type="EMBL" id="DS566096">
    <property type="status" value="NOT_ANNOTATED_CDS"/>
    <property type="molecule type" value="Genomic_DNA"/>
</dbReference>
<organism evidence="3 4">
    <name type="scientific">Phytophthora ramorum</name>
    <name type="common">Sudden oak death agent</name>
    <dbReference type="NCBI Taxonomy" id="164328"/>
    <lineage>
        <taxon>Eukaryota</taxon>
        <taxon>Sar</taxon>
        <taxon>Stramenopiles</taxon>
        <taxon>Oomycota</taxon>
        <taxon>Peronosporomycetes</taxon>
        <taxon>Peronosporales</taxon>
        <taxon>Peronosporaceae</taxon>
        <taxon>Phytophthora</taxon>
    </lineage>
</organism>